<sequence>MQVFSVQIWLLSCLVLSYAHPAENHGEKAAASKGSVDGYVASFVATSLQDENVNNFPPDSKWPVPQSAVELGSFLTQTVNNDTVLPGSAQLPPANNPQISHVPFAYKPERPNVVQTLLGNVQGINQSSQTFFNIPSSTTTEASTHTNNTAMSDSIPNPVPGLITASQSTVHNATNAVQGFSNLWSANVQNGFFGSTNAPSNKPMNDPAASNSSGSSNPLQGIIDSSQASWNNATGVAQNLAGQFGSNVQNGLSNVFGINLNRPNNDEPVRPFRPMMNDETATQSTEANSTAEATTATTTSTTTKEPTTTVAVSSTASTTTTTESTTTTVNSGTFLPLVSFVNNTQSLVNSSVLLQSVTGQLTGNLQNGLGNFFFPRPSKPTKANAPDIPELDDDKRATGTLKTFRPPTPPTCPTCTSTCFYRPFQNLRIVGGSNVQSARKYPWIALITYYGIAKGQGALINDRAIVTTASVVVKMSNIMNIRALLGYYNRAGPNTTVTSNQIKTTYKHPGFSNSNKFVNNIGLLILKTALSSFNPICLPPPIAAIPPVAKATVIGWGATYAGGPSASILQQAEIQLYPPLICSMASSETTSENLCGGTTQFLSTAGATCTGDVGDPLVARNGSSWELIGVAIDTPEFECGKNRAPAIFTAIIPHLEWITAYGVGCECFMG</sequence>
<keyword evidence="4" id="KW-0732">Signal</keyword>
<dbReference type="InterPro" id="IPR001254">
    <property type="entry name" value="Trypsin_dom"/>
</dbReference>
<dbReference type="InterPro" id="IPR009003">
    <property type="entry name" value="Peptidase_S1_PA"/>
</dbReference>
<dbReference type="GO" id="GO:0006508">
    <property type="term" value="P:proteolysis"/>
    <property type="evidence" value="ECO:0007669"/>
    <property type="project" value="InterPro"/>
</dbReference>
<dbReference type="InterPro" id="IPR043504">
    <property type="entry name" value="Peptidase_S1_PA_chymotrypsin"/>
</dbReference>
<evidence type="ECO:0000256" key="3">
    <source>
        <dbReference type="SAM" id="MobiDB-lite"/>
    </source>
</evidence>
<keyword evidence="1" id="KW-1015">Disulfide bond</keyword>
<dbReference type="PROSITE" id="PS50240">
    <property type="entry name" value="TRYPSIN_DOM"/>
    <property type="match status" value="1"/>
</dbReference>
<dbReference type="PANTHER" id="PTHR24252:SF7">
    <property type="entry name" value="HYALIN"/>
    <property type="match status" value="1"/>
</dbReference>
<dbReference type="VEuPathDB" id="VectorBase:AFUN2_011256"/>
<dbReference type="PANTHER" id="PTHR24252">
    <property type="entry name" value="ACROSIN-RELATED"/>
    <property type="match status" value="1"/>
</dbReference>
<protein>
    <submittedName>
        <fullName evidence="6">Peptidase S1 domain-containing protein</fullName>
    </submittedName>
</protein>
<reference evidence="6" key="1">
    <citation type="submission" date="2020-05" db="UniProtKB">
        <authorList>
            <consortium name="EnsemblMetazoa"/>
        </authorList>
    </citation>
    <scope>IDENTIFICATION</scope>
    <source>
        <strain evidence="6">FUMOZ</strain>
    </source>
</reference>
<organism evidence="6">
    <name type="scientific">Anopheles funestus</name>
    <name type="common">African malaria mosquito</name>
    <dbReference type="NCBI Taxonomy" id="62324"/>
    <lineage>
        <taxon>Eukaryota</taxon>
        <taxon>Metazoa</taxon>
        <taxon>Ecdysozoa</taxon>
        <taxon>Arthropoda</taxon>
        <taxon>Hexapoda</taxon>
        <taxon>Insecta</taxon>
        <taxon>Pterygota</taxon>
        <taxon>Neoptera</taxon>
        <taxon>Endopterygota</taxon>
        <taxon>Diptera</taxon>
        <taxon>Nematocera</taxon>
        <taxon>Culicoidea</taxon>
        <taxon>Culicidae</taxon>
        <taxon>Anophelinae</taxon>
        <taxon>Anopheles</taxon>
    </lineage>
</organism>
<proteinExistence type="inferred from homology"/>
<evidence type="ECO:0000256" key="1">
    <source>
        <dbReference type="ARBA" id="ARBA00023157"/>
    </source>
</evidence>
<dbReference type="Gene3D" id="2.40.10.10">
    <property type="entry name" value="Trypsin-like serine proteases"/>
    <property type="match status" value="1"/>
</dbReference>
<dbReference type="EnsemblMetazoa" id="AFUN021457-RA">
    <property type="protein sequence ID" value="AFUN021457-PA"/>
    <property type="gene ID" value="AFUN021457"/>
</dbReference>
<feature type="signal peptide" evidence="4">
    <location>
        <begin position="1"/>
        <end position="19"/>
    </location>
</feature>
<dbReference type="GO" id="GO:0004252">
    <property type="term" value="F:serine-type endopeptidase activity"/>
    <property type="evidence" value="ECO:0007669"/>
    <property type="project" value="InterPro"/>
</dbReference>
<name>A0A4Y0BNF8_ANOFN</name>
<dbReference type="STRING" id="62324.A0A4Y0BNF8"/>
<feature type="compositionally biased region" description="Low complexity" evidence="3">
    <location>
        <begin position="207"/>
        <end position="218"/>
    </location>
</feature>
<dbReference type="AlphaFoldDB" id="A0A4Y0BNF8"/>
<feature type="region of interest" description="Disordered" evidence="3">
    <location>
        <begin position="195"/>
        <end position="223"/>
    </location>
</feature>
<feature type="chain" id="PRO_5021241760" evidence="4">
    <location>
        <begin position="20"/>
        <end position="670"/>
    </location>
</feature>
<feature type="domain" description="Peptidase S1" evidence="5">
    <location>
        <begin position="429"/>
        <end position="663"/>
    </location>
</feature>
<evidence type="ECO:0000256" key="2">
    <source>
        <dbReference type="ARBA" id="ARBA00024195"/>
    </source>
</evidence>
<evidence type="ECO:0000259" key="5">
    <source>
        <dbReference type="PROSITE" id="PS50240"/>
    </source>
</evidence>
<comment type="similarity">
    <text evidence="2">Belongs to the peptidase S1 family. CLIP subfamily.</text>
</comment>
<dbReference type="CDD" id="cd00190">
    <property type="entry name" value="Tryp_SPc"/>
    <property type="match status" value="1"/>
</dbReference>
<dbReference type="Pfam" id="PF00089">
    <property type="entry name" value="Trypsin"/>
    <property type="match status" value="1"/>
</dbReference>
<dbReference type="VEuPathDB" id="VectorBase:AFUN021457"/>
<dbReference type="SUPFAM" id="SSF50494">
    <property type="entry name" value="Trypsin-like serine proteases"/>
    <property type="match status" value="1"/>
</dbReference>
<feature type="region of interest" description="Disordered" evidence="3">
    <location>
        <begin position="280"/>
        <end position="316"/>
    </location>
</feature>
<dbReference type="SMART" id="SM00020">
    <property type="entry name" value="Tryp_SPc"/>
    <property type="match status" value="1"/>
</dbReference>
<evidence type="ECO:0000313" key="6">
    <source>
        <dbReference type="EnsemblMetazoa" id="AFUN021457-PA"/>
    </source>
</evidence>
<evidence type="ECO:0000256" key="4">
    <source>
        <dbReference type="SAM" id="SignalP"/>
    </source>
</evidence>
<accession>A0A4Y0BNF8</accession>